<evidence type="ECO:0000259" key="2">
    <source>
        <dbReference type="Pfam" id="PF04892"/>
    </source>
</evidence>
<keyword evidence="1" id="KW-0472">Membrane</keyword>
<keyword evidence="4" id="KW-1185">Reference proteome</keyword>
<feature type="transmembrane region" description="Helical" evidence="1">
    <location>
        <begin position="145"/>
        <end position="162"/>
    </location>
</feature>
<accession>A0ABS3LFW1</accession>
<protein>
    <submittedName>
        <fullName evidence="3">VanZ family protein</fullName>
    </submittedName>
</protein>
<comment type="caution">
    <text evidence="3">The sequence shown here is derived from an EMBL/GenBank/DDBJ whole genome shotgun (WGS) entry which is preliminary data.</text>
</comment>
<dbReference type="PANTHER" id="PTHR36834">
    <property type="entry name" value="MEMBRANE PROTEIN-RELATED"/>
    <property type="match status" value="1"/>
</dbReference>
<feature type="transmembrane region" description="Helical" evidence="1">
    <location>
        <begin position="47"/>
        <end position="67"/>
    </location>
</feature>
<dbReference type="PANTHER" id="PTHR36834:SF2">
    <property type="entry name" value="MEMBRANE PROTEIN"/>
    <property type="match status" value="1"/>
</dbReference>
<dbReference type="RefSeq" id="WP_207675510.1">
    <property type="nucleotide sequence ID" value="NZ_JAFREM010000033.1"/>
</dbReference>
<feature type="transmembrane region" description="Helical" evidence="1">
    <location>
        <begin position="7"/>
        <end position="27"/>
    </location>
</feature>
<evidence type="ECO:0000256" key="1">
    <source>
        <dbReference type="SAM" id="Phobius"/>
    </source>
</evidence>
<dbReference type="Pfam" id="PF04892">
    <property type="entry name" value="VanZ"/>
    <property type="match status" value="1"/>
</dbReference>
<reference evidence="3 4" key="1">
    <citation type="submission" date="2021-03" db="EMBL/GenBank/DDBJ databases">
        <title>Enterococcal diversity collection.</title>
        <authorList>
            <person name="Gilmore M.S."/>
            <person name="Schwartzman J."/>
            <person name="Van Tyne D."/>
            <person name="Martin M."/>
            <person name="Earl A.M."/>
            <person name="Manson A.L."/>
            <person name="Straub T."/>
            <person name="Salamzade R."/>
            <person name="Saavedra J."/>
            <person name="Lebreton F."/>
            <person name="Prichula J."/>
            <person name="Schaufler K."/>
            <person name="Gaca A."/>
            <person name="Sgardioli B."/>
            <person name="Wagenaar J."/>
            <person name="Strong T."/>
        </authorList>
    </citation>
    <scope>NUCLEOTIDE SEQUENCE [LARGE SCALE GENOMIC DNA]</scope>
    <source>
        <strain evidence="3 4">669A</strain>
    </source>
</reference>
<evidence type="ECO:0000313" key="3">
    <source>
        <dbReference type="EMBL" id="MBO1308518.1"/>
    </source>
</evidence>
<dbReference type="EMBL" id="JAFREM010000033">
    <property type="protein sequence ID" value="MBO1308518.1"/>
    <property type="molecule type" value="Genomic_DNA"/>
</dbReference>
<name>A0ABS3LFW1_9ENTE</name>
<dbReference type="Proteomes" id="UP000664601">
    <property type="component" value="Unassembled WGS sequence"/>
</dbReference>
<feature type="transmembrane region" description="Helical" evidence="1">
    <location>
        <begin position="88"/>
        <end position="109"/>
    </location>
</feature>
<gene>
    <name evidence="3" type="ORF">JZO70_20255</name>
</gene>
<dbReference type="InterPro" id="IPR006976">
    <property type="entry name" value="VanZ-like"/>
</dbReference>
<keyword evidence="1" id="KW-0812">Transmembrane</keyword>
<proteinExistence type="predicted"/>
<keyword evidence="1" id="KW-1133">Transmembrane helix</keyword>
<feature type="transmembrane region" description="Helical" evidence="1">
    <location>
        <begin position="182"/>
        <end position="202"/>
    </location>
</feature>
<feature type="transmembrane region" description="Helical" evidence="1">
    <location>
        <begin position="115"/>
        <end position="133"/>
    </location>
</feature>
<sequence length="205" mass="24414">MIINLLFNLYLPLCVFLPCLIFQWYFLRKDQQRETVPLSSMIWRFLFILYLYLVIETTGVGTFWDFLRYPETIRPEEINLIPFVAGGLLTRILNAFMFMPLGFLLPYIWQRFRRFLPVVGLAASFSFTIEILQVFNRRVSDIDDLLMNTLGAFLGFLVWQLWQKFAKKSSKDIQALGKNEAAAYIFLSLASVFFLYNWWFFLRFL</sequence>
<organism evidence="3 4">
    <name type="scientific">Candidatus Enterococcus moelleringii</name>
    <dbReference type="NCBI Taxonomy" id="2815325"/>
    <lineage>
        <taxon>Bacteria</taxon>
        <taxon>Bacillati</taxon>
        <taxon>Bacillota</taxon>
        <taxon>Bacilli</taxon>
        <taxon>Lactobacillales</taxon>
        <taxon>Enterococcaceae</taxon>
        <taxon>Enterococcus</taxon>
    </lineage>
</organism>
<evidence type="ECO:0000313" key="4">
    <source>
        <dbReference type="Proteomes" id="UP000664601"/>
    </source>
</evidence>
<feature type="domain" description="VanZ-like" evidence="2">
    <location>
        <begin position="47"/>
        <end position="162"/>
    </location>
</feature>
<dbReference type="InterPro" id="IPR053150">
    <property type="entry name" value="Teicoplanin_resist-assoc"/>
</dbReference>